<accession>A0A7U2MPU3</accession>
<name>A0A7U2MPU3_ASPFN</name>
<organism evidence="1 2">
    <name type="scientific">Aspergillus flavus (strain ATCC 200026 / FGSC A1120 / IAM 13836 / NRRL 3357 / JCM 12722 / SRRC 167)</name>
    <dbReference type="NCBI Taxonomy" id="332952"/>
    <lineage>
        <taxon>Eukaryota</taxon>
        <taxon>Fungi</taxon>
        <taxon>Dikarya</taxon>
        <taxon>Ascomycota</taxon>
        <taxon>Pezizomycotina</taxon>
        <taxon>Eurotiomycetes</taxon>
        <taxon>Eurotiomycetidae</taxon>
        <taxon>Eurotiales</taxon>
        <taxon>Aspergillaceae</taxon>
        <taxon>Aspergillus</taxon>
        <taxon>Aspergillus subgen. Circumdati</taxon>
    </lineage>
</organism>
<dbReference type="EMBL" id="CP044619">
    <property type="protein sequence ID" value="QRD87684.1"/>
    <property type="molecule type" value="Genomic_DNA"/>
</dbReference>
<keyword evidence="2" id="KW-1185">Reference proteome</keyword>
<proteinExistence type="predicted"/>
<evidence type="ECO:0000313" key="1">
    <source>
        <dbReference type="EMBL" id="QRD87684.1"/>
    </source>
</evidence>
<gene>
    <name evidence="1" type="ORF">F9C07_668</name>
</gene>
<evidence type="ECO:0000313" key="2">
    <source>
        <dbReference type="Proteomes" id="UP000596276"/>
    </source>
</evidence>
<reference evidence="2" key="1">
    <citation type="journal article" date="2021" name="G3 (Bethesda)">
        <title>Chromosome assembled and annotated genome sequence of Aspergillus flavus NRRL 3357.</title>
        <authorList>
            <person name="Skerker J.M."/>
            <person name="Pianalto K.M."/>
            <person name="Mondo S.J."/>
            <person name="Yang K."/>
            <person name="Arkin A.P."/>
            <person name="Keller N.P."/>
            <person name="Grigoriev I.V."/>
            <person name="Louise Glass N.L."/>
        </authorList>
    </citation>
    <scope>NUCLEOTIDE SEQUENCE [LARGE SCALE GENOMIC DNA]</scope>
    <source>
        <strain evidence="2">ATCC 200026 / FGSC A1120 / IAM 13836 / NRRL 3357 / JCM 12722 / SRRC 167</strain>
    </source>
</reference>
<sequence length="84" mass="9102">MVHDPSAVACWKHSLPLIESNRIILETCMSYLLLTLAACSRNMQARIAASPGVAQNMLGEGGLQGRLLTKIKAVDLDAKDLFYG</sequence>
<protein>
    <submittedName>
        <fullName evidence="1">Uncharacterized protein</fullName>
    </submittedName>
</protein>
<dbReference type="AlphaFoldDB" id="A0A7U2MPU3"/>
<dbReference type="Proteomes" id="UP000596276">
    <property type="component" value="Chromosome 1"/>
</dbReference>
<dbReference type="VEuPathDB" id="FungiDB:F9C07_668"/>